<reference evidence="1 2" key="1">
    <citation type="submission" date="2024-10" db="EMBL/GenBank/DDBJ databases">
        <title>The Natural Products Discovery Center: Release of the First 8490 Sequenced Strains for Exploring Actinobacteria Biosynthetic Diversity.</title>
        <authorList>
            <person name="Kalkreuter E."/>
            <person name="Kautsar S.A."/>
            <person name="Yang D."/>
            <person name="Bader C.D."/>
            <person name="Teijaro C.N."/>
            <person name="Fluegel L."/>
            <person name="Davis C.M."/>
            <person name="Simpson J.R."/>
            <person name="Lauterbach L."/>
            <person name="Steele A.D."/>
            <person name="Gui C."/>
            <person name="Meng S."/>
            <person name="Li G."/>
            <person name="Viehrig K."/>
            <person name="Ye F."/>
            <person name="Su P."/>
            <person name="Kiefer A.F."/>
            <person name="Nichols A."/>
            <person name="Cepeda A.J."/>
            <person name="Yan W."/>
            <person name="Fan B."/>
            <person name="Jiang Y."/>
            <person name="Adhikari A."/>
            <person name="Zheng C.-J."/>
            <person name="Schuster L."/>
            <person name="Cowan T.M."/>
            <person name="Smanski M.J."/>
            <person name="Chevrette M.G."/>
            <person name="De Carvalho L.P.S."/>
            <person name="Shen B."/>
        </authorList>
    </citation>
    <scope>NUCLEOTIDE SEQUENCE [LARGE SCALE GENOMIC DNA]</scope>
    <source>
        <strain evidence="1 2">NPDC004119</strain>
    </source>
</reference>
<accession>A0ABW6NZU3</accession>
<dbReference type="InterPro" id="IPR011051">
    <property type="entry name" value="RmlC_Cupin_sf"/>
</dbReference>
<organism evidence="1 2">
    <name type="scientific">Nocardia aobensis</name>
    <dbReference type="NCBI Taxonomy" id="257277"/>
    <lineage>
        <taxon>Bacteria</taxon>
        <taxon>Bacillati</taxon>
        <taxon>Actinomycetota</taxon>
        <taxon>Actinomycetes</taxon>
        <taxon>Mycobacteriales</taxon>
        <taxon>Nocardiaceae</taxon>
        <taxon>Nocardia</taxon>
    </lineage>
</organism>
<keyword evidence="2" id="KW-1185">Reference proteome</keyword>
<evidence type="ECO:0000313" key="1">
    <source>
        <dbReference type="EMBL" id="MFF0496691.1"/>
    </source>
</evidence>
<dbReference type="SUPFAM" id="SSF51182">
    <property type="entry name" value="RmlC-like cupins"/>
    <property type="match status" value="1"/>
</dbReference>
<dbReference type="Proteomes" id="UP001601442">
    <property type="component" value="Unassembled WGS sequence"/>
</dbReference>
<sequence length="80" mass="8673">MRRWSVVLQPGDALDYAAADWADTLVVVTSGELELECRSGRRARFAAGAVLALAAVPVRRLLNPGPEALVLSAVARRHHR</sequence>
<dbReference type="RefSeq" id="WP_387392392.1">
    <property type="nucleotide sequence ID" value="NZ_JBIAMT010000002.1"/>
</dbReference>
<comment type="caution">
    <text evidence="1">The sequence shown here is derived from an EMBL/GenBank/DDBJ whole genome shotgun (WGS) entry which is preliminary data.</text>
</comment>
<proteinExistence type="predicted"/>
<dbReference type="Gene3D" id="2.60.120.10">
    <property type="entry name" value="Jelly Rolls"/>
    <property type="match status" value="1"/>
</dbReference>
<evidence type="ECO:0008006" key="3">
    <source>
        <dbReference type="Google" id="ProtNLM"/>
    </source>
</evidence>
<evidence type="ECO:0000313" key="2">
    <source>
        <dbReference type="Proteomes" id="UP001601442"/>
    </source>
</evidence>
<protein>
    <recommendedName>
        <fullName evidence="3">Cupin</fullName>
    </recommendedName>
</protein>
<dbReference type="EMBL" id="JBIAMT010000002">
    <property type="protein sequence ID" value="MFF0496691.1"/>
    <property type="molecule type" value="Genomic_DNA"/>
</dbReference>
<name>A0ABW6NZU3_9NOCA</name>
<dbReference type="InterPro" id="IPR014710">
    <property type="entry name" value="RmlC-like_jellyroll"/>
</dbReference>
<gene>
    <name evidence="1" type="ORF">ACFYU5_09830</name>
</gene>